<feature type="domain" description="Acyl-CoA dehydrogenase/oxidase N-terminal" evidence="9">
    <location>
        <begin position="8"/>
        <end position="120"/>
    </location>
</feature>
<dbReference type="Proteomes" id="UP000809273">
    <property type="component" value="Unassembled WGS sequence"/>
</dbReference>
<evidence type="ECO:0000259" key="7">
    <source>
        <dbReference type="Pfam" id="PF00441"/>
    </source>
</evidence>
<evidence type="ECO:0000256" key="5">
    <source>
        <dbReference type="ARBA" id="ARBA00023002"/>
    </source>
</evidence>
<organism evidence="10 11">
    <name type="scientific">Candidatus Zymogenus saltonus</name>
    <dbReference type="NCBI Taxonomy" id="2844893"/>
    <lineage>
        <taxon>Bacteria</taxon>
        <taxon>Deltaproteobacteria</taxon>
        <taxon>Candidatus Zymogenia</taxon>
        <taxon>Candidatus Zymogeniales</taxon>
        <taxon>Candidatus Zymogenaceae</taxon>
        <taxon>Candidatus Zymogenus</taxon>
    </lineage>
</organism>
<dbReference type="Gene3D" id="1.20.140.10">
    <property type="entry name" value="Butyryl-CoA Dehydrogenase, subunit A, domain 3"/>
    <property type="match status" value="1"/>
</dbReference>
<keyword evidence="3 6" id="KW-0285">Flavoprotein</keyword>
<evidence type="ECO:0000259" key="9">
    <source>
        <dbReference type="Pfam" id="PF02771"/>
    </source>
</evidence>
<dbReference type="EMBL" id="JAFGIX010000009">
    <property type="protein sequence ID" value="MBN1571937.1"/>
    <property type="molecule type" value="Genomic_DNA"/>
</dbReference>
<comment type="cofactor">
    <cofactor evidence="1 6">
        <name>FAD</name>
        <dbReference type="ChEBI" id="CHEBI:57692"/>
    </cofactor>
</comment>
<accession>A0A9D8PNC9</accession>
<proteinExistence type="inferred from homology"/>
<comment type="similarity">
    <text evidence="2 6">Belongs to the acyl-CoA dehydrogenase family.</text>
</comment>
<feature type="domain" description="Acyl-CoA dehydrogenase/oxidase C-terminal" evidence="7">
    <location>
        <begin position="232"/>
        <end position="380"/>
    </location>
</feature>
<evidence type="ECO:0000313" key="11">
    <source>
        <dbReference type="Proteomes" id="UP000809273"/>
    </source>
</evidence>
<evidence type="ECO:0000256" key="3">
    <source>
        <dbReference type="ARBA" id="ARBA00022630"/>
    </source>
</evidence>
<reference evidence="10" key="1">
    <citation type="journal article" date="2021" name="Environ. Microbiol.">
        <title>Genomic characterization of three novel Desulfobacterota classes expand the metabolic and phylogenetic diversity of the phylum.</title>
        <authorList>
            <person name="Murphy C.L."/>
            <person name="Biggerstaff J."/>
            <person name="Eichhorn A."/>
            <person name="Ewing E."/>
            <person name="Shahan R."/>
            <person name="Soriano D."/>
            <person name="Stewart S."/>
            <person name="VanMol K."/>
            <person name="Walker R."/>
            <person name="Walters P."/>
            <person name="Elshahed M.S."/>
            <person name="Youssef N.H."/>
        </authorList>
    </citation>
    <scope>NUCLEOTIDE SEQUENCE</scope>
    <source>
        <strain evidence="10">Zod_Metabat.24</strain>
    </source>
</reference>
<dbReference type="InterPro" id="IPR009100">
    <property type="entry name" value="AcylCoA_DH/oxidase_NM_dom_sf"/>
</dbReference>
<evidence type="ECO:0000256" key="4">
    <source>
        <dbReference type="ARBA" id="ARBA00022827"/>
    </source>
</evidence>
<dbReference type="Pfam" id="PF02771">
    <property type="entry name" value="Acyl-CoA_dh_N"/>
    <property type="match status" value="1"/>
</dbReference>
<evidence type="ECO:0000256" key="6">
    <source>
        <dbReference type="RuleBase" id="RU362125"/>
    </source>
</evidence>
<feature type="domain" description="Acyl-CoA oxidase/dehydrogenase middle" evidence="8">
    <location>
        <begin position="124"/>
        <end position="220"/>
    </location>
</feature>
<keyword evidence="5 6" id="KW-0560">Oxidoreductase</keyword>
<dbReference type="SUPFAM" id="SSF56645">
    <property type="entry name" value="Acyl-CoA dehydrogenase NM domain-like"/>
    <property type="match status" value="1"/>
</dbReference>
<reference evidence="10" key="2">
    <citation type="submission" date="2021-01" db="EMBL/GenBank/DDBJ databases">
        <authorList>
            <person name="Hahn C.R."/>
            <person name="Youssef N.H."/>
            <person name="Elshahed M."/>
        </authorList>
    </citation>
    <scope>NUCLEOTIDE SEQUENCE</scope>
    <source>
        <strain evidence="10">Zod_Metabat.24</strain>
    </source>
</reference>
<dbReference type="Gene3D" id="1.10.540.10">
    <property type="entry name" value="Acyl-CoA dehydrogenase/oxidase, N-terminal domain"/>
    <property type="match status" value="1"/>
</dbReference>
<dbReference type="SUPFAM" id="SSF47203">
    <property type="entry name" value="Acyl-CoA dehydrogenase C-terminal domain-like"/>
    <property type="match status" value="1"/>
</dbReference>
<dbReference type="InterPro" id="IPR013786">
    <property type="entry name" value="AcylCoA_DH/ox_N"/>
</dbReference>
<dbReference type="GO" id="GO:0003995">
    <property type="term" value="F:acyl-CoA dehydrogenase activity"/>
    <property type="evidence" value="ECO:0007669"/>
    <property type="project" value="InterPro"/>
</dbReference>
<dbReference type="InterPro" id="IPR006089">
    <property type="entry name" value="Acyl-CoA_DH_CS"/>
</dbReference>
<dbReference type="Gene3D" id="2.40.110.10">
    <property type="entry name" value="Butyryl-CoA Dehydrogenase, subunit A, domain 2"/>
    <property type="match status" value="1"/>
</dbReference>
<evidence type="ECO:0000313" key="10">
    <source>
        <dbReference type="EMBL" id="MBN1571937.1"/>
    </source>
</evidence>
<evidence type="ECO:0000259" key="8">
    <source>
        <dbReference type="Pfam" id="PF02770"/>
    </source>
</evidence>
<comment type="caution">
    <text evidence="10">The sequence shown here is derived from an EMBL/GenBank/DDBJ whole genome shotgun (WGS) entry which is preliminary data.</text>
</comment>
<dbReference type="PANTHER" id="PTHR43884:SF12">
    <property type="entry name" value="ISOVALERYL-COA DEHYDROGENASE, MITOCHONDRIAL-RELATED"/>
    <property type="match status" value="1"/>
</dbReference>
<dbReference type="Pfam" id="PF02770">
    <property type="entry name" value="Acyl-CoA_dh_M"/>
    <property type="match status" value="1"/>
</dbReference>
<dbReference type="Pfam" id="PF00441">
    <property type="entry name" value="Acyl-CoA_dh_1"/>
    <property type="match status" value="1"/>
</dbReference>
<dbReference type="AlphaFoldDB" id="A0A9D8PNC9"/>
<keyword evidence="4 6" id="KW-0274">FAD</keyword>
<dbReference type="FunFam" id="1.10.540.10:FF:000026">
    <property type="entry name" value="Acyl-CoA dehydrogenase medium chain"/>
    <property type="match status" value="1"/>
</dbReference>
<protein>
    <submittedName>
        <fullName evidence="10">Acyl-CoA dehydrogenase family protein</fullName>
    </submittedName>
</protein>
<gene>
    <name evidence="10" type="ORF">JW984_01935</name>
</gene>
<dbReference type="InterPro" id="IPR037069">
    <property type="entry name" value="AcylCoA_DH/ox_N_sf"/>
</dbReference>
<dbReference type="FunFam" id="2.40.110.10:FF:000002">
    <property type="entry name" value="Acyl-CoA dehydrogenase fadE12"/>
    <property type="match status" value="1"/>
</dbReference>
<evidence type="ECO:0000256" key="1">
    <source>
        <dbReference type="ARBA" id="ARBA00001974"/>
    </source>
</evidence>
<dbReference type="InterPro" id="IPR006091">
    <property type="entry name" value="Acyl-CoA_Oxase/DH_mid-dom"/>
</dbReference>
<dbReference type="PANTHER" id="PTHR43884">
    <property type="entry name" value="ACYL-COA DEHYDROGENASE"/>
    <property type="match status" value="1"/>
</dbReference>
<dbReference type="InterPro" id="IPR046373">
    <property type="entry name" value="Acyl-CoA_Oxase/DH_mid-dom_sf"/>
</dbReference>
<dbReference type="GO" id="GO:0050660">
    <property type="term" value="F:flavin adenine dinucleotide binding"/>
    <property type="evidence" value="ECO:0007669"/>
    <property type="project" value="InterPro"/>
</dbReference>
<evidence type="ECO:0000256" key="2">
    <source>
        <dbReference type="ARBA" id="ARBA00009347"/>
    </source>
</evidence>
<dbReference type="InterPro" id="IPR036250">
    <property type="entry name" value="AcylCo_DH-like_C"/>
</dbReference>
<dbReference type="FunFam" id="1.20.140.10:FF:000001">
    <property type="entry name" value="Acyl-CoA dehydrogenase"/>
    <property type="match status" value="1"/>
</dbReference>
<dbReference type="PROSITE" id="PS00073">
    <property type="entry name" value="ACYL_COA_DH_2"/>
    <property type="match status" value="1"/>
</dbReference>
<dbReference type="InterPro" id="IPR009075">
    <property type="entry name" value="AcylCo_DH/oxidase_C"/>
</dbReference>
<sequence length="382" mass="42567">MEYDIFGSEHEQFREQLRKFLAEKVTPFILEWEEKREIPRSIWREMGKMGFLGFCYDPEYGGLGVDDLFRVVMAEEMGRSGCLGFAVSVGVHNDMSTTYINDLGTDEQKKRWLAPCIAGESVCAIAITDPGAGSDVAGIVTGIEKKGSDYILNGQKTFITNGHYADIIIVAAKTDKKADPPHRGVSLFVVERGTPGLSTRKLEKIGCHESDTAEIFLEDVKLTDKNLLGQEGRGFYALMNNLQLERLILSVEGLGAAQYILDKTIDYARERTAFGRTISKFQAIKHRLVDMATAIELNRALAYQCAKRFAKGENVVKEISMLKASIGEMVTKICYDATQIYGGYGYMAEYEVARMYTDVRSLSIIGGTTEIMKEIVARQMGL</sequence>
<name>A0A9D8PNC9_9DELT</name>